<name>A0A0A1US05_9HYPO</name>
<dbReference type="EMBL" id="JELW01000021">
    <property type="protein sequence ID" value="EXU99023.1"/>
    <property type="molecule type" value="Genomic_DNA"/>
</dbReference>
<dbReference type="Proteomes" id="UP000030151">
    <property type="component" value="Unassembled WGS sequence"/>
</dbReference>
<dbReference type="eggNOG" id="ENOG502RB9A">
    <property type="taxonomic scope" value="Eukaryota"/>
</dbReference>
<protein>
    <submittedName>
        <fullName evidence="1">ABC transporter</fullName>
    </submittedName>
</protein>
<dbReference type="OrthoDB" id="10260248at2759"/>
<proteinExistence type="predicted"/>
<comment type="caution">
    <text evidence="1">The sequence shown here is derived from an EMBL/GenBank/DDBJ whole genome shotgun (WGS) entry which is preliminary data.</text>
</comment>
<dbReference type="InterPro" id="IPR052738">
    <property type="entry name" value="ABC-Tungstate_binding"/>
</dbReference>
<organism evidence="1 2">
    <name type="scientific">Metarhizium robertsii</name>
    <dbReference type="NCBI Taxonomy" id="568076"/>
    <lineage>
        <taxon>Eukaryota</taxon>
        <taxon>Fungi</taxon>
        <taxon>Dikarya</taxon>
        <taxon>Ascomycota</taxon>
        <taxon>Pezizomycotina</taxon>
        <taxon>Sordariomycetes</taxon>
        <taxon>Hypocreomycetidae</taxon>
        <taxon>Hypocreales</taxon>
        <taxon>Clavicipitaceae</taxon>
        <taxon>Metarhizium</taxon>
    </lineage>
</organism>
<dbReference type="Gene3D" id="3.40.190.10">
    <property type="entry name" value="Periplasmic binding protein-like II"/>
    <property type="match status" value="1"/>
</dbReference>
<dbReference type="AlphaFoldDB" id="A0A0A1US05"/>
<gene>
    <name evidence="1" type="ORF">X797_007741</name>
</gene>
<accession>A0A0A1US05</accession>
<dbReference type="HOGENOM" id="CLU_1518231_0_0_1"/>
<dbReference type="SUPFAM" id="SSF53850">
    <property type="entry name" value="Periplasmic binding protein-like II"/>
    <property type="match status" value="1"/>
</dbReference>
<reference evidence="1 2" key="1">
    <citation type="submission" date="2014-02" db="EMBL/GenBank/DDBJ databases">
        <title>The genome sequence of the entomopathogenic fungus Metarhizium robertsii ARSEF 2575.</title>
        <authorList>
            <person name="Giuliano Garisto Donzelli B."/>
            <person name="Roe B.A."/>
            <person name="Macmil S.L."/>
            <person name="Krasnoff S.B."/>
            <person name="Gibson D.M."/>
        </authorList>
    </citation>
    <scope>NUCLEOTIDE SEQUENCE [LARGE SCALE GENOMIC DNA]</scope>
    <source>
        <strain evidence="1 2">ARSEF 2575</strain>
    </source>
</reference>
<evidence type="ECO:0000313" key="2">
    <source>
        <dbReference type="Proteomes" id="UP000030151"/>
    </source>
</evidence>
<dbReference type="PANTHER" id="PTHR37945">
    <property type="entry name" value="EXTRACELLULAR TUNGSTATE BINDING PROTEIN"/>
    <property type="match status" value="1"/>
</dbReference>
<dbReference type="PANTHER" id="PTHR37945:SF1">
    <property type="entry name" value="EXTRACELLULAR TUNGSTATE BINDING PROTEIN"/>
    <property type="match status" value="1"/>
</dbReference>
<evidence type="ECO:0000313" key="1">
    <source>
        <dbReference type="EMBL" id="EXU99023.1"/>
    </source>
</evidence>
<sequence>MTPAVRWQKALAWSSQCILLAAGSGILFKVSCGVFDPVTPDYTRLKSATNIKDSELWIQIGQVPWATKYCNWYYQYMAYPIQALAAAAALWEYTLTDWETYLSVDESVRKQITIYKKGSESTYDPLPMPVHLLISSRAKNGGMAKKFADWLTSRAGQEVVEQFRKNGQQVYTPALTI</sequence>